<feature type="transmembrane region" description="Helical" evidence="1">
    <location>
        <begin position="292"/>
        <end position="311"/>
    </location>
</feature>
<feature type="transmembrane region" description="Helical" evidence="1">
    <location>
        <begin position="242"/>
        <end position="261"/>
    </location>
</feature>
<feature type="transmembrane region" description="Helical" evidence="1">
    <location>
        <begin position="156"/>
        <end position="174"/>
    </location>
</feature>
<keyword evidence="1" id="KW-0812">Transmembrane</keyword>
<dbReference type="PANTHER" id="PTHR23028:SF53">
    <property type="entry name" value="ACYL_TRANSF_3 DOMAIN-CONTAINING PROTEIN"/>
    <property type="match status" value="1"/>
</dbReference>
<dbReference type="InterPro" id="IPR050879">
    <property type="entry name" value="Acyltransferase_3"/>
</dbReference>
<keyword evidence="1" id="KW-0472">Membrane</keyword>
<feature type="transmembrane region" description="Helical" evidence="1">
    <location>
        <begin position="358"/>
        <end position="375"/>
    </location>
</feature>
<protein>
    <submittedName>
        <fullName evidence="3">Peptidoglycan/LPS O-acetylase OafA/YrhL</fullName>
    </submittedName>
</protein>
<dbReference type="GO" id="GO:0009103">
    <property type="term" value="P:lipopolysaccharide biosynthetic process"/>
    <property type="evidence" value="ECO:0007669"/>
    <property type="project" value="TreeGrafter"/>
</dbReference>
<feature type="transmembrane region" description="Helical" evidence="1">
    <location>
        <begin position="396"/>
        <end position="415"/>
    </location>
</feature>
<dbReference type="PANTHER" id="PTHR23028">
    <property type="entry name" value="ACETYLTRANSFERASE"/>
    <property type="match status" value="1"/>
</dbReference>
<name>A0A9X2H5E6_9MICO</name>
<dbReference type="GO" id="GO:0016747">
    <property type="term" value="F:acyltransferase activity, transferring groups other than amino-acyl groups"/>
    <property type="evidence" value="ECO:0007669"/>
    <property type="project" value="InterPro"/>
</dbReference>
<sequence>MAGDTRDRRPTTIRPEVQALRAVAVAAVVLHHGWPAVAPAGYMGVDVFFVVSGFLITALLLREVERTGRISLSGFYLRRARRILPAAMVVLVAVSLLSVWLAPYRDWGPYFREILASAFYVENWRLAIDSQTAAFADLESTPVQHFWSLSVEEQFYLGWPLLILAALMLVRLSARRASVPSAPRRAEVAASAAPAPRPWRIRRVLAAVLGATTLASFLGSLVLTAVDHNLAYFSTLSRGWEFGVGGLLALAAASPGFAALARYGRLRAATSWIGLALIAVPIVSFHDVEAFPGLWVLLPVVGTLAVIWAGTPSPRWSTSTLAGLRPVQWLGDVSYSLYLWHWPIFMFTPMLLGMPSPPWLMVLLVGLSLAVSWASKRWIEDPFRRRSGPIGAHPRVIAAALTAALVGVIAMGAVAPQVADEICQSRRQAE</sequence>
<dbReference type="Proteomes" id="UP001139722">
    <property type="component" value="Unassembled WGS sequence"/>
</dbReference>
<dbReference type="Pfam" id="PF01757">
    <property type="entry name" value="Acyl_transf_3"/>
    <property type="match status" value="1"/>
</dbReference>
<gene>
    <name evidence="3" type="ORF">BJ978_001793</name>
</gene>
<evidence type="ECO:0000256" key="1">
    <source>
        <dbReference type="SAM" id="Phobius"/>
    </source>
</evidence>
<dbReference type="InterPro" id="IPR002656">
    <property type="entry name" value="Acyl_transf_3_dom"/>
</dbReference>
<keyword evidence="4" id="KW-1185">Reference proteome</keyword>
<dbReference type="GO" id="GO:0016020">
    <property type="term" value="C:membrane"/>
    <property type="evidence" value="ECO:0007669"/>
    <property type="project" value="TreeGrafter"/>
</dbReference>
<feature type="transmembrane region" description="Helical" evidence="1">
    <location>
        <begin position="82"/>
        <end position="102"/>
    </location>
</feature>
<comment type="caution">
    <text evidence="3">The sequence shown here is derived from an EMBL/GenBank/DDBJ whole genome shotgun (WGS) entry which is preliminary data.</text>
</comment>
<organism evidence="3 4">
    <name type="scientific">Agromyces terreus</name>
    <dbReference type="NCBI Taxonomy" id="424795"/>
    <lineage>
        <taxon>Bacteria</taxon>
        <taxon>Bacillati</taxon>
        <taxon>Actinomycetota</taxon>
        <taxon>Actinomycetes</taxon>
        <taxon>Micrococcales</taxon>
        <taxon>Microbacteriaceae</taxon>
        <taxon>Agromyces</taxon>
    </lineage>
</organism>
<dbReference type="RefSeq" id="WP_197738275.1">
    <property type="nucleotide sequence ID" value="NZ_BAAANU010000021.1"/>
</dbReference>
<feature type="transmembrane region" description="Helical" evidence="1">
    <location>
        <begin position="204"/>
        <end position="222"/>
    </location>
</feature>
<proteinExistence type="predicted"/>
<evidence type="ECO:0000259" key="2">
    <source>
        <dbReference type="Pfam" id="PF01757"/>
    </source>
</evidence>
<evidence type="ECO:0000313" key="4">
    <source>
        <dbReference type="Proteomes" id="UP001139722"/>
    </source>
</evidence>
<feature type="domain" description="Acyltransferase 3" evidence="2">
    <location>
        <begin position="16"/>
        <end position="374"/>
    </location>
</feature>
<evidence type="ECO:0000313" key="3">
    <source>
        <dbReference type="EMBL" id="MCP2371117.1"/>
    </source>
</evidence>
<accession>A0A9X2H5E6</accession>
<dbReference type="EMBL" id="JAMZDY010000001">
    <property type="protein sequence ID" value="MCP2371117.1"/>
    <property type="molecule type" value="Genomic_DNA"/>
</dbReference>
<feature type="transmembrane region" description="Helical" evidence="1">
    <location>
        <begin position="332"/>
        <end position="352"/>
    </location>
</feature>
<dbReference type="AlphaFoldDB" id="A0A9X2H5E6"/>
<feature type="transmembrane region" description="Helical" evidence="1">
    <location>
        <begin position="40"/>
        <end position="61"/>
    </location>
</feature>
<reference evidence="3" key="1">
    <citation type="submission" date="2022-06" db="EMBL/GenBank/DDBJ databases">
        <title>Sequencing the genomes of 1000 actinobacteria strains.</title>
        <authorList>
            <person name="Klenk H.-P."/>
        </authorList>
    </citation>
    <scope>NUCLEOTIDE SEQUENCE</scope>
    <source>
        <strain evidence="3">DSM 22016</strain>
    </source>
</reference>
<keyword evidence="1" id="KW-1133">Transmembrane helix</keyword>
<feature type="transmembrane region" description="Helical" evidence="1">
    <location>
        <begin position="268"/>
        <end position="286"/>
    </location>
</feature>